<reference evidence="1 2" key="1">
    <citation type="submission" date="2023-08" db="EMBL/GenBank/DDBJ databases">
        <title>Achromobacter seleniivolatilans sp. nov., isolated from seleniferous soil.</title>
        <authorList>
            <person name="Zhang S."/>
            <person name="Li K."/>
            <person name="Peng J."/>
            <person name="Zhao Q."/>
            <person name="Wang H."/>
            <person name="Guo Y."/>
        </authorList>
    </citation>
    <scope>NUCLEOTIDE SEQUENCE [LARGE SCALE GENOMIC DNA]</scope>
    <source>
        <strain evidence="1 2">R39</strain>
    </source>
</reference>
<evidence type="ECO:0000313" key="1">
    <source>
        <dbReference type="EMBL" id="WMD23282.1"/>
    </source>
</evidence>
<dbReference type="RefSeq" id="WP_306950564.1">
    <property type="nucleotide sequence ID" value="NZ_CP132976.1"/>
</dbReference>
<dbReference type="EMBL" id="CP132976">
    <property type="protein sequence ID" value="WMD23282.1"/>
    <property type="molecule type" value="Genomic_DNA"/>
</dbReference>
<gene>
    <name evidence="1" type="ORF">RAS12_13200</name>
</gene>
<proteinExistence type="predicted"/>
<dbReference type="Proteomes" id="UP001234798">
    <property type="component" value="Chromosome"/>
</dbReference>
<organism evidence="1 2">
    <name type="scientific">Achromobacter seleniivolatilans</name>
    <dbReference type="NCBI Taxonomy" id="3047478"/>
    <lineage>
        <taxon>Bacteria</taxon>
        <taxon>Pseudomonadati</taxon>
        <taxon>Pseudomonadota</taxon>
        <taxon>Betaproteobacteria</taxon>
        <taxon>Burkholderiales</taxon>
        <taxon>Alcaligenaceae</taxon>
        <taxon>Achromobacter</taxon>
    </lineage>
</organism>
<sequence length="106" mass="11892">MTKTSYSKTLEALMVSAQVRARANKFIAIYTTTEDLDLRIQLDSAIKLLSSNEYTQGVAPTSAGDRLNLDHPQWKPLRSFCEDAIASQKPEWQVIAERHGWQPAAT</sequence>
<protein>
    <submittedName>
        <fullName evidence="1">Uncharacterized protein</fullName>
    </submittedName>
</protein>
<name>A0ABY9MBW4_9BURK</name>
<evidence type="ECO:0000313" key="2">
    <source>
        <dbReference type="Proteomes" id="UP001234798"/>
    </source>
</evidence>
<accession>A0ABY9MBW4</accession>
<keyword evidence="2" id="KW-1185">Reference proteome</keyword>